<feature type="transmembrane region" description="Helical" evidence="2">
    <location>
        <begin position="124"/>
        <end position="142"/>
    </location>
</feature>
<feature type="region of interest" description="Disordered" evidence="1">
    <location>
        <begin position="402"/>
        <end position="463"/>
    </location>
</feature>
<keyword evidence="2" id="KW-1133">Transmembrane helix</keyword>
<feature type="transmembrane region" description="Helical" evidence="2">
    <location>
        <begin position="292"/>
        <end position="313"/>
    </location>
</feature>
<accession>A0A4R2K198</accession>
<protein>
    <submittedName>
        <fullName evidence="3">Uncharacterized protein</fullName>
    </submittedName>
</protein>
<reference evidence="3 4" key="1">
    <citation type="submission" date="2019-03" db="EMBL/GenBank/DDBJ databases">
        <title>Genomic Encyclopedia of Type Strains, Phase IV (KMG-IV): sequencing the most valuable type-strain genomes for metagenomic binning, comparative biology and taxonomic classification.</title>
        <authorList>
            <person name="Goeker M."/>
        </authorList>
    </citation>
    <scope>NUCLEOTIDE SEQUENCE [LARGE SCALE GENOMIC DNA]</scope>
    <source>
        <strain evidence="3 4">DSM 45934</strain>
    </source>
</reference>
<sequence length="463" mass="46683">MSLYPPDLEDVDPDDVTYPDEPVQGRARVLFGAAIAPLLVGYAGTAALLALVISVATRAHFSTGGVLSAAMPGWLGTYQVPLTLGGQHFGALPLLPTIAVALYVGRTAGNAADRLAVIGTRETVPVIATITAAHAVTGFVFAEITSTASVFLSLLVPGLVAAGASVVGLARRGYLGDALGRFDELVVSGLRAGLLGLAALVGIGAALFLLGLATSFATANALFTRGAPGAGNGLGMFLLSAAYVPNAVVGGMAFAVGPGISIGHLTVTPLHFTGGPLPAVPVLAALPESGAGWWPIVVLLPLGVGALVGWVLRDACTDPIARLRAVGAAAVVAAVGCAVLGTGAGGRLANGPFNPLTMHPWSLALAVALWIALPAATVAWWAGPRLALAPSRSLLDDAIEAEDQVDETDEPEPETDEPEPETDEPDVDLEPEPDTAVDSVAVADSAEPDADAGPGEEDQEGNT</sequence>
<feature type="transmembrane region" description="Helical" evidence="2">
    <location>
        <begin position="59"/>
        <end position="80"/>
    </location>
</feature>
<feature type="transmembrane region" description="Helical" evidence="2">
    <location>
        <begin position="192"/>
        <end position="214"/>
    </location>
</feature>
<dbReference type="RefSeq" id="WP_132111877.1">
    <property type="nucleotide sequence ID" value="NZ_SLWS01000001.1"/>
</dbReference>
<evidence type="ECO:0000313" key="4">
    <source>
        <dbReference type="Proteomes" id="UP000295680"/>
    </source>
</evidence>
<proteinExistence type="predicted"/>
<comment type="caution">
    <text evidence="3">The sequence shown here is derived from an EMBL/GenBank/DDBJ whole genome shotgun (WGS) entry which is preliminary data.</text>
</comment>
<organism evidence="3 4">
    <name type="scientific">Actinocrispum wychmicini</name>
    <dbReference type="NCBI Taxonomy" id="1213861"/>
    <lineage>
        <taxon>Bacteria</taxon>
        <taxon>Bacillati</taxon>
        <taxon>Actinomycetota</taxon>
        <taxon>Actinomycetes</taxon>
        <taxon>Pseudonocardiales</taxon>
        <taxon>Pseudonocardiaceae</taxon>
        <taxon>Actinocrispum</taxon>
    </lineage>
</organism>
<name>A0A4R2K198_9PSEU</name>
<feature type="transmembrane region" description="Helical" evidence="2">
    <location>
        <begin position="325"/>
        <end position="349"/>
    </location>
</feature>
<feature type="compositionally biased region" description="Acidic residues" evidence="1">
    <location>
        <begin position="402"/>
        <end position="435"/>
    </location>
</feature>
<feature type="transmembrane region" description="Helical" evidence="2">
    <location>
        <begin position="148"/>
        <end position="171"/>
    </location>
</feature>
<feature type="transmembrane region" description="Helical" evidence="2">
    <location>
        <begin position="86"/>
        <end position="104"/>
    </location>
</feature>
<dbReference type="EMBL" id="SLWS01000001">
    <property type="protein sequence ID" value="TCO65467.1"/>
    <property type="molecule type" value="Genomic_DNA"/>
</dbReference>
<dbReference type="Pfam" id="PF19877">
    <property type="entry name" value="DUF6350"/>
    <property type="match status" value="1"/>
</dbReference>
<feature type="compositionally biased region" description="Low complexity" evidence="1">
    <location>
        <begin position="436"/>
        <end position="445"/>
    </location>
</feature>
<evidence type="ECO:0000256" key="1">
    <source>
        <dbReference type="SAM" id="MobiDB-lite"/>
    </source>
</evidence>
<evidence type="ECO:0000313" key="3">
    <source>
        <dbReference type="EMBL" id="TCO65467.1"/>
    </source>
</evidence>
<feature type="compositionally biased region" description="Acidic residues" evidence="1">
    <location>
        <begin position="446"/>
        <end position="463"/>
    </location>
</feature>
<dbReference type="OrthoDB" id="5184818at2"/>
<dbReference type="Proteomes" id="UP000295680">
    <property type="component" value="Unassembled WGS sequence"/>
</dbReference>
<dbReference type="InterPro" id="IPR045931">
    <property type="entry name" value="DUF6350"/>
</dbReference>
<keyword evidence="4" id="KW-1185">Reference proteome</keyword>
<feature type="transmembrane region" description="Helical" evidence="2">
    <location>
        <begin position="29"/>
        <end position="52"/>
    </location>
</feature>
<dbReference type="AlphaFoldDB" id="A0A4R2K198"/>
<gene>
    <name evidence="3" type="ORF">EV192_1011259</name>
</gene>
<evidence type="ECO:0000256" key="2">
    <source>
        <dbReference type="SAM" id="Phobius"/>
    </source>
</evidence>
<keyword evidence="2" id="KW-0472">Membrane</keyword>
<feature type="transmembrane region" description="Helical" evidence="2">
    <location>
        <begin position="361"/>
        <end position="382"/>
    </location>
</feature>
<keyword evidence="2" id="KW-0812">Transmembrane</keyword>